<evidence type="ECO:0000256" key="2">
    <source>
        <dbReference type="ARBA" id="ARBA00022475"/>
    </source>
</evidence>
<sequence>MTQPPPYPTPPAGGQPPAGGVAPPPAPAPQGYAVPAQPGPTGYAPPGAFAGPPPSPGWTGPPGYAPPPGWAPPPRPGFAPVPVAPNGQPLASFGDRLLAYLIDSAVSGLVAMVLFLPIIMIFWFRMLDEFTRTNPDGTLVEPDPSTFMTDLMLPLLLAELGLFVLMLGLYWLYHVEYLRRTGQTLGKKVMKLRVVPLDPNGTLDRGTAGRRYLVQFVGAMFVPGLSYVDGLWQLWDKPWQQCLHDKFARTVVVKVAP</sequence>
<evidence type="ECO:0000313" key="9">
    <source>
        <dbReference type="EMBL" id="MFI0796744.1"/>
    </source>
</evidence>
<dbReference type="PANTHER" id="PTHR36115:SF4">
    <property type="entry name" value="MEMBRANE PROTEIN"/>
    <property type="match status" value="1"/>
</dbReference>
<evidence type="ECO:0000256" key="7">
    <source>
        <dbReference type="SAM" id="Phobius"/>
    </source>
</evidence>
<accession>A0ABW7SSQ3</accession>
<keyword evidence="5 7" id="KW-0472">Membrane</keyword>
<dbReference type="RefSeq" id="WP_396685146.1">
    <property type="nucleotide sequence ID" value="NZ_JBIRPU010000033.1"/>
</dbReference>
<feature type="compositionally biased region" description="Low complexity" evidence="6">
    <location>
        <begin position="29"/>
        <end position="50"/>
    </location>
</feature>
<evidence type="ECO:0000259" key="8">
    <source>
        <dbReference type="Pfam" id="PF06271"/>
    </source>
</evidence>
<dbReference type="Pfam" id="PF06271">
    <property type="entry name" value="RDD"/>
    <property type="match status" value="1"/>
</dbReference>
<feature type="domain" description="RDD" evidence="8">
    <location>
        <begin position="90"/>
        <end position="248"/>
    </location>
</feature>
<dbReference type="Proteomes" id="UP001611075">
    <property type="component" value="Unassembled WGS sequence"/>
</dbReference>
<dbReference type="InterPro" id="IPR051791">
    <property type="entry name" value="Pra-immunoreactive"/>
</dbReference>
<evidence type="ECO:0000313" key="10">
    <source>
        <dbReference type="Proteomes" id="UP001611075"/>
    </source>
</evidence>
<gene>
    <name evidence="9" type="ORF">ACH4OY_29265</name>
</gene>
<feature type="compositionally biased region" description="Pro residues" evidence="6">
    <location>
        <begin position="1"/>
        <end position="14"/>
    </location>
</feature>
<feature type="transmembrane region" description="Helical" evidence="7">
    <location>
        <begin position="97"/>
        <end position="124"/>
    </location>
</feature>
<evidence type="ECO:0000256" key="4">
    <source>
        <dbReference type="ARBA" id="ARBA00022989"/>
    </source>
</evidence>
<reference evidence="9 10" key="1">
    <citation type="submission" date="2024-10" db="EMBL/GenBank/DDBJ databases">
        <title>The Natural Products Discovery Center: Release of the First 8490 Sequenced Strains for Exploring Actinobacteria Biosynthetic Diversity.</title>
        <authorList>
            <person name="Kalkreuter E."/>
            <person name="Kautsar S.A."/>
            <person name="Yang D."/>
            <person name="Bader C.D."/>
            <person name="Teijaro C.N."/>
            <person name="Fluegel L."/>
            <person name="Davis C.M."/>
            <person name="Simpson J.R."/>
            <person name="Lauterbach L."/>
            <person name="Steele A.D."/>
            <person name="Gui C."/>
            <person name="Meng S."/>
            <person name="Li G."/>
            <person name="Viehrig K."/>
            <person name="Ye F."/>
            <person name="Su P."/>
            <person name="Kiefer A.F."/>
            <person name="Nichols A."/>
            <person name="Cepeda A.J."/>
            <person name="Yan W."/>
            <person name="Fan B."/>
            <person name="Jiang Y."/>
            <person name="Adhikari A."/>
            <person name="Zheng C.-J."/>
            <person name="Schuster L."/>
            <person name="Cowan T.M."/>
            <person name="Smanski M.J."/>
            <person name="Chevrette M.G."/>
            <person name="De Carvalho L.P.S."/>
            <person name="Shen B."/>
        </authorList>
    </citation>
    <scope>NUCLEOTIDE SEQUENCE [LARGE SCALE GENOMIC DNA]</scope>
    <source>
        <strain evidence="9 10">NPDC021253</strain>
    </source>
</reference>
<evidence type="ECO:0000256" key="3">
    <source>
        <dbReference type="ARBA" id="ARBA00022692"/>
    </source>
</evidence>
<keyword evidence="10" id="KW-1185">Reference proteome</keyword>
<keyword evidence="4 7" id="KW-1133">Transmembrane helix</keyword>
<dbReference type="EMBL" id="JBIRPU010000033">
    <property type="protein sequence ID" value="MFI0796744.1"/>
    <property type="molecule type" value="Genomic_DNA"/>
</dbReference>
<evidence type="ECO:0000256" key="6">
    <source>
        <dbReference type="SAM" id="MobiDB-lite"/>
    </source>
</evidence>
<feature type="region of interest" description="Disordered" evidence="6">
    <location>
        <begin position="1"/>
        <end position="71"/>
    </location>
</feature>
<dbReference type="InterPro" id="IPR010432">
    <property type="entry name" value="RDD"/>
</dbReference>
<organism evidence="9 10">
    <name type="scientific">Micromonospora rubida</name>
    <dbReference type="NCBI Taxonomy" id="2697657"/>
    <lineage>
        <taxon>Bacteria</taxon>
        <taxon>Bacillati</taxon>
        <taxon>Actinomycetota</taxon>
        <taxon>Actinomycetes</taxon>
        <taxon>Micromonosporales</taxon>
        <taxon>Micromonosporaceae</taxon>
        <taxon>Micromonospora</taxon>
    </lineage>
</organism>
<name>A0ABW7SSQ3_9ACTN</name>
<feature type="transmembrane region" description="Helical" evidence="7">
    <location>
        <begin position="151"/>
        <end position="173"/>
    </location>
</feature>
<evidence type="ECO:0000256" key="5">
    <source>
        <dbReference type="ARBA" id="ARBA00023136"/>
    </source>
</evidence>
<protein>
    <submittedName>
        <fullName evidence="9">RDD family protein</fullName>
    </submittedName>
</protein>
<dbReference type="PANTHER" id="PTHR36115">
    <property type="entry name" value="PROLINE-RICH ANTIGEN HOMOLOG-RELATED"/>
    <property type="match status" value="1"/>
</dbReference>
<proteinExistence type="predicted"/>
<evidence type="ECO:0000256" key="1">
    <source>
        <dbReference type="ARBA" id="ARBA00004651"/>
    </source>
</evidence>
<keyword evidence="2" id="KW-1003">Cell membrane</keyword>
<comment type="subcellular location">
    <subcellularLocation>
        <location evidence="1">Cell membrane</location>
        <topology evidence="1">Multi-pass membrane protein</topology>
    </subcellularLocation>
</comment>
<comment type="caution">
    <text evidence="9">The sequence shown here is derived from an EMBL/GenBank/DDBJ whole genome shotgun (WGS) entry which is preliminary data.</text>
</comment>
<keyword evidence="3 7" id="KW-0812">Transmembrane</keyword>